<evidence type="ECO:0000256" key="10">
    <source>
        <dbReference type="RuleBase" id="RU364068"/>
    </source>
</evidence>
<keyword evidence="7 10" id="KW-0378">Hydrolase</keyword>
<sequence>MTDGIARRLEVAVELAREAGAIAQGMRATLGPVETKNPIDFCTAADHAVEEMLRARLTTAFGDSMIGEEDGGEDSDSVWVVDPIDGTANYIHGGPRWCISLAYLRAGRVELGVIHQPGEDRLFTARRGHGAFLNGKRLDVSHLSHGAAPLVEVGWSARRSLASYGAFLGRLTKAAYEFRRHGSGALGLADVAAGLNDAYVELHINAWDVLAGLILVQEAGGVTNDFLAGSGLAQGNLVLAATPEIGASLAAMLGTSLLPRQERRDPAGGGPA</sequence>
<comment type="catalytic activity">
    <reaction evidence="1 10">
        <text>a myo-inositol phosphate + H2O = myo-inositol + phosphate</text>
        <dbReference type="Rhea" id="RHEA:24056"/>
        <dbReference type="ChEBI" id="CHEBI:15377"/>
        <dbReference type="ChEBI" id="CHEBI:17268"/>
        <dbReference type="ChEBI" id="CHEBI:43474"/>
        <dbReference type="ChEBI" id="CHEBI:84139"/>
        <dbReference type="EC" id="3.1.3.25"/>
    </reaction>
</comment>
<dbReference type="PANTHER" id="PTHR20854">
    <property type="entry name" value="INOSITOL MONOPHOSPHATASE"/>
    <property type="match status" value="1"/>
</dbReference>
<dbReference type="STRING" id="257708.RGI145_21945"/>
<dbReference type="AlphaFoldDB" id="A0A1L7AMH3"/>
<dbReference type="GO" id="GO:0008934">
    <property type="term" value="F:inositol monophosphate 1-phosphatase activity"/>
    <property type="evidence" value="ECO:0007669"/>
    <property type="project" value="InterPro"/>
</dbReference>
<evidence type="ECO:0000256" key="6">
    <source>
        <dbReference type="ARBA" id="ARBA00022723"/>
    </source>
</evidence>
<evidence type="ECO:0000256" key="7">
    <source>
        <dbReference type="ARBA" id="ARBA00022801"/>
    </source>
</evidence>
<dbReference type="PROSITE" id="PS00629">
    <property type="entry name" value="IMP_1"/>
    <property type="match status" value="1"/>
</dbReference>
<feature type="binding site" evidence="9">
    <location>
        <position position="84"/>
    </location>
    <ligand>
        <name>Mg(2+)</name>
        <dbReference type="ChEBI" id="CHEBI:18420"/>
        <label>1</label>
        <note>catalytic</note>
    </ligand>
</feature>
<feature type="binding site" evidence="9">
    <location>
        <position position="208"/>
    </location>
    <ligand>
        <name>Mg(2+)</name>
        <dbReference type="ChEBI" id="CHEBI:18420"/>
        <label>1</label>
        <note>catalytic</note>
    </ligand>
</feature>
<dbReference type="PRINTS" id="PR00377">
    <property type="entry name" value="IMPHPHTASES"/>
</dbReference>
<evidence type="ECO:0000256" key="5">
    <source>
        <dbReference type="ARBA" id="ARBA00019784"/>
    </source>
</evidence>
<dbReference type="InterPro" id="IPR000760">
    <property type="entry name" value="Inositol_monophosphatase-like"/>
</dbReference>
<evidence type="ECO:0000256" key="8">
    <source>
        <dbReference type="ARBA" id="ARBA00022842"/>
    </source>
</evidence>
<dbReference type="Gene3D" id="3.40.190.80">
    <property type="match status" value="1"/>
</dbReference>
<keyword evidence="8 9" id="KW-0460">Magnesium</keyword>
<evidence type="ECO:0000256" key="1">
    <source>
        <dbReference type="ARBA" id="ARBA00001033"/>
    </source>
</evidence>
<dbReference type="GO" id="GO:0007165">
    <property type="term" value="P:signal transduction"/>
    <property type="evidence" value="ECO:0007669"/>
    <property type="project" value="TreeGrafter"/>
</dbReference>
<dbReference type="KEGG" id="rgi:RGI145_21945"/>
<dbReference type="InterPro" id="IPR033942">
    <property type="entry name" value="IMPase"/>
</dbReference>
<reference evidence="11 12" key="1">
    <citation type="submission" date="2016-05" db="EMBL/GenBank/DDBJ databases">
        <title>Complete Genome and Methylome Analysis of Psychrotrophic Bacterial Isolates from Antarctic Lake Untersee.</title>
        <authorList>
            <person name="Fomenkov A."/>
            <person name="Akimov V.N."/>
            <person name="Vasilyeva L.V."/>
            <person name="Andersen D."/>
            <person name="Vincze T."/>
            <person name="Roberts R.J."/>
        </authorList>
    </citation>
    <scope>NUCLEOTIDE SEQUENCE [LARGE SCALE GENOMIC DNA]</scope>
    <source>
        <strain evidence="11 12">U14-5</strain>
    </source>
</reference>
<dbReference type="Gene3D" id="3.30.540.10">
    <property type="entry name" value="Fructose-1,6-Bisphosphatase, subunit A, domain 1"/>
    <property type="match status" value="1"/>
</dbReference>
<organism evidence="11 12">
    <name type="scientific">Roseomonas gilardii</name>
    <dbReference type="NCBI Taxonomy" id="257708"/>
    <lineage>
        <taxon>Bacteria</taxon>
        <taxon>Pseudomonadati</taxon>
        <taxon>Pseudomonadota</taxon>
        <taxon>Alphaproteobacteria</taxon>
        <taxon>Acetobacterales</taxon>
        <taxon>Roseomonadaceae</taxon>
        <taxon>Roseomonas</taxon>
    </lineage>
</organism>
<evidence type="ECO:0000256" key="9">
    <source>
        <dbReference type="PIRSR" id="PIRSR600760-2"/>
    </source>
</evidence>
<name>A0A1L7AMH3_9PROT</name>
<gene>
    <name evidence="11" type="ORF">RGI145_21945</name>
</gene>
<dbReference type="EMBL" id="CP015584">
    <property type="protein sequence ID" value="APT59958.1"/>
    <property type="molecule type" value="Genomic_DNA"/>
</dbReference>
<dbReference type="CDD" id="cd01639">
    <property type="entry name" value="IMPase"/>
    <property type="match status" value="1"/>
</dbReference>
<dbReference type="PANTHER" id="PTHR20854:SF4">
    <property type="entry name" value="INOSITOL-1-MONOPHOSPHATASE-RELATED"/>
    <property type="match status" value="1"/>
</dbReference>
<dbReference type="RefSeq" id="WP_075800669.1">
    <property type="nucleotide sequence ID" value="NZ_CP015584.1"/>
</dbReference>
<comment type="cofactor">
    <cofactor evidence="2 9 10">
        <name>Mg(2+)</name>
        <dbReference type="ChEBI" id="CHEBI:18420"/>
    </cofactor>
</comment>
<accession>A0A1L7AMH3</accession>
<dbReference type="InterPro" id="IPR020583">
    <property type="entry name" value="Inositol_monoP_metal-BS"/>
</dbReference>
<evidence type="ECO:0000256" key="2">
    <source>
        <dbReference type="ARBA" id="ARBA00001946"/>
    </source>
</evidence>
<keyword evidence="6 9" id="KW-0479">Metal-binding</keyword>
<protein>
    <recommendedName>
        <fullName evidence="5 10">Inositol-1-monophosphatase</fullName>
        <ecNumber evidence="4 10">3.1.3.25</ecNumber>
    </recommendedName>
</protein>
<dbReference type="GO" id="GO:0006020">
    <property type="term" value="P:inositol metabolic process"/>
    <property type="evidence" value="ECO:0007669"/>
    <property type="project" value="TreeGrafter"/>
</dbReference>
<evidence type="ECO:0000313" key="12">
    <source>
        <dbReference type="Proteomes" id="UP000185494"/>
    </source>
</evidence>
<dbReference type="GO" id="GO:0046872">
    <property type="term" value="F:metal ion binding"/>
    <property type="evidence" value="ECO:0007669"/>
    <property type="project" value="UniProtKB-KW"/>
</dbReference>
<evidence type="ECO:0000256" key="4">
    <source>
        <dbReference type="ARBA" id="ARBA00013106"/>
    </source>
</evidence>
<evidence type="ECO:0000313" key="11">
    <source>
        <dbReference type="EMBL" id="APT59958.1"/>
    </source>
</evidence>
<dbReference type="Pfam" id="PF00459">
    <property type="entry name" value="Inositol_P"/>
    <property type="match status" value="1"/>
</dbReference>
<feature type="binding site" evidence="9">
    <location>
        <position position="82"/>
    </location>
    <ligand>
        <name>Mg(2+)</name>
        <dbReference type="ChEBI" id="CHEBI:18420"/>
        <label>1</label>
        <note>catalytic</note>
    </ligand>
</feature>
<evidence type="ECO:0000256" key="3">
    <source>
        <dbReference type="ARBA" id="ARBA00009759"/>
    </source>
</evidence>
<dbReference type="EC" id="3.1.3.25" evidence="4 10"/>
<feature type="binding site" evidence="9">
    <location>
        <position position="68"/>
    </location>
    <ligand>
        <name>Mg(2+)</name>
        <dbReference type="ChEBI" id="CHEBI:18420"/>
        <label>1</label>
        <note>catalytic</note>
    </ligand>
</feature>
<dbReference type="FunFam" id="3.30.540.10:FF:000003">
    <property type="entry name" value="Inositol-1-monophosphatase"/>
    <property type="match status" value="1"/>
</dbReference>
<dbReference type="SUPFAM" id="SSF56655">
    <property type="entry name" value="Carbohydrate phosphatase"/>
    <property type="match status" value="1"/>
</dbReference>
<dbReference type="Proteomes" id="UP000185494">
    <property type="component" value="Chromosome 2"/>
</dbReference>
<proteinExistence type="inferred from homology"/>
<feature type="binding site" evidence="9">
    <location>
        <position position="85"/>
    </location>
    <ligand>
        <name>Mg(2+)</name>
        <dbReference type="ChEBI" id="CHEBI:18420"/>
        <label>1</label>
        <note>catalytic</note>
    </ligand>
</feature>
<comment type="similarity">
    <text evidence="3 10">Belongs to the inositol monophosphatase superfamily.</text>
</comment>